<dbReference type="SUPFAM" id="SSF117856">
    <property type="entry name" value="AF0104/ALDC/Ptd012-like"/>
    <property type="match status" value="1"/>
</dbReference>
<protein>
    <recommendedName>
        <fullName evidence="1">PPC domain-containing protein</fullName>
    </recommendedName>
</protein>
<dbReference type="InterPro" id="IPR005175">
    <property type="entry name" value="PPC_dom"/>
</dbReference>
<evidence type="ECO:0000313" key="2">
    <source>
        <dbReference type="EMBL" id="EGA70263.1"/>
    </source>
</evidence>
<name>E8M6V9_PHOS4</name>
<dbReference type="EMBL" id="AEVT01000060">
    <property type="protein sequence ID" value="EGA70263.1"/>
    <property type="molecule type" value="Genomic_DNA"/>
</dbReference>
<dbReference type="Pfam" id="PF03479">
    <property type="entry name" value="PCC"/>
    <property type="match status" value="1"/>
</dbReference>
<dbReference type="eggNOG" id="COG1661">
    <property type="taxonomic scope" value="Bacteria"/>
</dbReference>
<proteinExistence type="predicted"/>
<dbReference type="RefSeq" id="WP_008076888.1">
    <property type="nucleotide sequence ID" value="NZ_AEVT01000060.1"/>
</dbReference>
<gene>
    <name evidence="2" type="ORF">VISI1226_13566</name>
</gene>
<evidence type="ECO:0000313" key="3">
    <source>
        <dbReference type="Proteomes" id="UP000006228"/>
    </source>
</evidence>
<dbReference type="PANTHER" id="PTHR34988:SF1">
    <property type="entry name" value="DNA-BINDING PROTEIN"/>
    <property type="match status" value="1"/>
</dbReference>
<comment type="caution">
    <text evidence="2">The sequence shown here is derived from an EMBL/GenBank/DDBJ whole genome shotgun (WGS) entry which is preliminary data.</text>
</comment>
<feature type="domain" description="PPC" evidence="1">
    <location>
        <begin position="1"/>
        <end position="130"/>
    </location>
</feature>
<dbReference type="PANTHER" id="PTHR34988">
    <property type="entry name" value="PROTEIN, PUTATIVE-RELATED"/>
    <property type="match status" value="1"/>
</dbReference>
<dbReference type="GeneID" id="95569328"/>
<dbReference type="PROSITE" id="PS51742">
    <property type="entry name" value="PPC"/>
    <property type="match status" value="1"/>
</dbReference>
<dbReference type="AlphaFoldDB" id="E8M6V9"/>
<reference evidence="2 3" key="1">
    <citation type="journal article" date="2012" name="Int. J. Syst. Evol. Microbiol.">
        <title>Vibrio caribbeanicus sp. nov., isolated from the marine sponge Scleritoderma cyanea.</title>
        <authorList>
            <person name="Hoffmann M."/>
            <person name="Monday S.R."/>
            <person name="Allard M.W."/>
            <person name="Strain E.A."/>
            <person name="Whittaker P."/>
            <person name="Naum M."/>
            <person name="McCarthy P.J."/>
            <person name="Lopez J.V."/>
            <person name="Fischer M."/>
            <person name="Brown E.W."/>
        </authorList>
    </citation>
    <scope>NUCLEOTIDE SEQUENCE [LARGE SCALE GENOMIC DNA]</scope>
    <source>
        <strain evidence="3">DSMZ 21326</strain>
    </source>
</reference>
<dbReference type="Proteomes" id="UP000006228">
    <property type="component" value="Unassembled WGS sequence"/>
</dbReference>
<organism evidence="2 3">
    <name type="scientific">Vibrio sinaloensis DSM 21326</name>
    <dbReference type="NCBI Taxonomy" id="945550"/>
    <lineage>
        <taxon>Bacteria</taxon>
        <taxon>Pseudomonadati</taxon>
        <taxon>Pseudomonadota</taxon>
        <taxon>Gammaproteobacteria</taxon>
        <taxon>Vibrionales</taxon>
        <taxon>Vibrionaceae</taxon>
        <taxon>Vibrio</taxon>
        <taxon>Vibrio oreintalis group</taxon>
    </lineage>
</organism>
<evidence type="ECO:0000259" key="1">
    <source>
        <dbReference type="PROSITE" id="PS51742"/>
    </source>
</evidence>
<dbReference type="OrthoDB" id="552202at2"/>
<accession>E8M6V9</accession>
<sequence length="131" mass="14210">MITPLAVRLTQGADLKRSIQDIVQQNSIQAGSIASCVGCFKQTKIRLAGATEERVLSEPVEIVSLMGTLTPTHQHVHVSVAQANGQVIGGHMLEGCIVDTTAELIIHFYPTLRFSRQPDPDTGYTELIVET</sequence>
<dbReference type="Gene3D" id="3.30.1330.80">
    <property type="entry name" value="Hypothetical protein, similar to alpha- acetolactate decarboxylase, domain 2"/>
    <property type="match status" value="1"/>
</dbReference>
<dbReference type="CDD" id="cd11378">
    <property type="entry name" value="DUF296"/>
    <property type="match status" value="1"/>
</dbReference>